<evidence type="ECO:0000313" key="3">
    <source>
        <dbReference type="Proteomes" id="UP000182740"/>
    </source>
</evidence>
<sequence>MSVAIEAPADPAARKWRTLRVTWPPGGDLRVTIRGTGAGNVLGGTFWTELAELLDLAEATGRPGSIVLAGDGGTFSQGLDLRWYLTRLRRAARGRRVGDLLAADARRLQDTITMLARSSRAVIADIDGECTGAAFELVCACDVRYASARTWFSLPEAELGLVADLGGLQRLPRLLGEGLVRELALGCGRLGAARAARIGLVNGTPAELTAFAGRVRVQPPAVVAELKRQLEAPHEQELARGLERAAGWNTGHAADGLPARMRARLAGGPEPRR</sequence>
<protein>
    <submittedName>
        <fullName evidence="2">Enoyl-CoA hydratase</fullName>
    </submittedName>
</protein>
<dbReference type="InterPro" id="IPR045002">
    <property type="entry name" value="Ech1-like"/>
</dbReference>
<proteinExistence type="inferred from homology"/>
<name>A0A1K1SAN1_9PSEU</name>
<dbReference type="PANTHER" id="PTHR43149">
    <property type="entry name" value="ENOYL-COA HYDRATASE"/>
    <property type="match status" value="1"/>
</dbReference>
<organism evidence="2 3">
    <name type="scientific">Amycolatopsis australiensis</name>
    <dbReference type="NCBI Taxonomy" id="546364"/>
    <lineage>
        <taxon>Bacteria</taxon>
        <taxon>Bacillati</taxon>
        <taxon>Actinomycetota</taxon>
        <taxon>Actinomycetes</taxon>
        <taxon>Pseudonocardiales</taxon>
        <taxon>Pseudonocardiaceae</taxon>
        <taxon>Amycolatopsis</taxon>
    </lineage>
</organism>
<evidence type="ECO:0000313" key="2">
    <source>
        <dbReference type="EMBL" id="SFW81425.1"/>
    </source>
</evidence>
<keyword evidence="3" id="KW-1185">Reference proteome</keyword>
<dbReference type="AlphaFoldDB" id="A0A1K1SAN1"/>
<evidence type="ECO:0000256" key="1">
    <source>
        <dbReference type="ARBA" id="ARBA00005254"/>
    </source>
</evidence>
<dbReference type="SUPFAM" id="SSF52096">
    <property type="entry name" value="ClpP/crotonase"/>
    <property type="match status" value="1"/>
</dbReference>
<dbReference type="PANTHER" id="PTHR43149:SF1">
    <property type="entry name" value="DELTA(3,5)-DELTA(2,4)-DIENOYL-COA ISOMERASE, MITOCHONDRIAL"/>
    <property type="match status" value="1"/>
</dbReference>
<dbReference type="Proteomes" id="UP000182740">
    <property type="component" value="Unassembled WGS sequence"/>
</dbReference>
<dbReference type="InterPro" id="IPR001753">
    <property type="entry name" value="Enoyl-CoA_hydra/iso"/>
</dbReference>
<dbReference type="InterPro" id="IPR029045">
    <property type="entry name" value="ClpP/crotonase-like_dom_sf"/>
</dbReference>
<dbReference type="STRING" id="546364.SAMN04489730_5181"/>
<gene>
    <name evidence="2" type="ORF">SAMN04489730_5181</name>
</gene>
<dbReference type="RefSeq" id="WP_072478696.1">
    <property type="nucleotide sequence ID" value="NZ_FPJG01000006.1"/>
</dbReference>
<dbReference type="Gene3D" id="3.90.226.10">
    <property type="entry name" value="2-enoyl-CoA Hydratase, Chain A, domain 1"/>
    <property type="match status" value="1"/>
</dbReference>
<accession>A0A1K1SAN1</accession>
<reference evidence="3" key="1">
    <citation type="submission" date="2016-11" db="EMBL/GenBank/DDBJ databases">
        <authorList>
            <person name="Varghese N."/>
            <person name="Submissions S."/>
        </authorList>
    </citation>
    <scope>NUCLEOTIDE SEQUENCE [LARGE SCALE GENOMIC DNA]</scope>
    <source>
        <strain evidence="3">DSM 44671</strain>
    </source>
</reference>
<dbReference type="EMBL" id="FPJG01000006">
    <property type="protein sequence ID" value="SFW81425.1"/>
    <property type="molecule type" value="Genomic_DNA"/>
</dbReference>
<comment type="similarity">
    <text evidence="1">Belongs to the enoyl-CoA hydratase/isomerase family.</text>
</comment>
<dbReference type="CDD" id="cd06558">
    <property type="entry name" value="crotonase-like"/>
    <property type="match status" value="1"/>
</dbReference>
<dbReference type="Pfam" id="PF00378">
    <property type="entry name" value="ECH_1"/>
    <property type="match status" value="1"/>
</dbReference>
<dbReference type="GO" id="GO:0016853">
    <property type="term" value="F:isomerase activity"/>
    <property type="evidence" value="ECO:0007669"/>
    <property type="project" value="InterPro"/>
</dbReference>